<dbReference type="EMBL" id="CP011389">
    <property type="protein sequence ID" value="AKH17280.1"/>
    <property type="molecule type" value="Genomic_DNA"/>
</dbReference>
<proteinExistence type="predicted"/>
<gene>
    <name evidence="1" type="ORF">SY84_09760</name>
</gene>
<organism evidence="1 2">
    <name type="scientific">Deinococcus soli</name>
    <name type="common">ex Cha et al. 2016</name>
    <dbReference type="NCBI Taxonomy" id="1309411"/>
    <lineage>
        <taxon>Bacteria</taxon>
        <taxon>Thermotogati</taxon>
        <taxon>Deinococcota</taxon>
        <taxon>Deinococci</taxon>
        <taxon>Deinococcales</taxon>
        <taxon>Deinococcaceae</taxon>
        <taxon>Deinococcus</taxon>
    </lineage>
</organism>
<name>A0A0F7JRP0_9DEIO</name>
<evidence type="ECO:0000313" key="2">
    <source>
        <dbReference type="Proteomes" id="UP000034024"/>
    </source>
</evidence>
<sequence>MSLTADLHCEIREVGGHWWPVATFEIGSVRHFRQALHGAGLADRGLPPDVSEVLRDRYDAQVTAYPREVCGATFITPQELPLLLNAALWLTADERERIPPHAYDEYAETDFIRAWHAFAQAHEANERAARLVVWMGL</sequence>
<accession>A0A0F7JRP0</accession>
<dbReference type="OrthoDB" id="71902at2"/>
<dbReference type="RefSeq" id="WP_046843848.1">
    <property type="nucleotide sequence ID" value="NZ_CP011389.1"/>
</dbReference>
<dbReference type="AlphaFoldDB" id="A0A0F7JRP0"/>
<keyword evidence="2" id="KW-1185">Reference proteome</keyword>
<dbReference type="PATRIC" id="fig|1309411.5.peg.1981"/>
<protein>
    <recommendedName>
        <fullName evidence="3">DUF1877 domain-containing protein</fullName>
    </recommendedName>
</protein>
<evidence type="ECO:0000313" key="1">
    <source>
        <dbReference type="EMBL" id="AKH17280.1"/>
    </source>
</evidence>
<dbReference type="Proteomes" id="UP000034024">
    <property type="component" value="Chromosome"/>
</dbReference>
<dbReference type="KEGG" id="dch:SY84_09760"/>
<reference evidence="1 2" key="1">
    <citation type="submission" date="2015-01" db="EMBL/GenBank/DDBJ databases">
        <title>Deinococcus soli/N5/whole genome sequencing.</title>
        <authorList>
            <person name="Kim M.K."/>
            <person name="Srinivasan S."/>
            <person name="Lee J.-J."/>
        </authorList>
    </citation>
    <scope>NUCLEOTIDE SEQUENCE [LARGE SCALE GENOMIC DNA]</scope>
    <source>
        <strain evidence="1 2">N5</strain>
    </source>
</reference>
<evidence type="ECO:0008006" key="3">
    <source>
        <dbReference type="Google" id="ProtNLM"/>
    </source>
</evidence>